<evidence type="ECO:0000256" key="5">
    <source>
        <dbReference type="ARBA" id="ARBA00023136"/>
    </source>
</evidence>
<sequence>MGKQEQRPPHGGSRSGAHGGAALDVAAGAGGGSMSADAQRLPGPAEPEIATTSATAGKVDDGGPLGRPFRVSLSSFAFTAAAMGVFIAGVPLIAASLTDSPQEISWIRTAMALPALLFGVVIGLIVDRTDRRRARLVALVARSVLLFGGAVLALVGGLSIWVLVLFAFAFGTISELSTTAARTITPQLVRREHLARANSREEAVGLAFAEFVGAPIAAALVLLGSVWLLGVPAALTLAGALVLWLGLRGRDFRVPPSEEVGTESRWATLTSGFRFVLTHRALRPVIIMAMIANFASSAYLAVFVLWMVGPESPVGVTAAQFPFFLTAQAVGAVAGALSVGRLKQVISEVPLAYLGWGSLSVAVVAQVLWPTWYVMAMSLAFLAFGNMVGNITFMTILQRLTPQRVLGRVMGALSTLGSGLAPAGALVGGVVAEAWGLSVLYLGVAAAVALAVLYPTLTVSQRLVDEYEAVTGE</sequence>
<keyword evidence="3 7" id="KW-0812">Transmembrane</keyword>
<dbReference type="OrthoDB" id="145388at2"/>
<evidence type="ECO:0000256" key="6">
    <source>
        <dbReference type="SAM" id="MobiDB-lite"/>
    </source>
</evidence>
<dbReference type="PANTHER" id="PTHR23513:SF6">
    <property type="entry name" value="MAJOR FACILITATOR SUPERFAMILY ASSOCIATED DOMAIN-CONTAINING PROTEIN"/>
    <property type="match status" value="1"/>
</dbReference>
<feature type="transmembrane region" description="Helical" evidence="7">
    <location>
        <begin position="409"/>
        <end position="432"/>
    </location>
</feature>
<dbReference type="Pfam" id="PF07690">
    <property type="entry name" value="MFS_1"/>
    <property type="match status" value="1"/>
</dbReference>
<reference evidence="9 10" key="1">
    <citation type="submission" date="2018-11" db="EMBL/GenBank/DDBJ databases">
        <title>Sequencing the genomes of 1000 actinobacteria strains.</title>
        <authorList>
            <person name="Klenk H.-P."/>
        </authorList>
    </citation>
    <scope>NUCLEOTIDE SEQUENCE [LARGE SCALE GENOMIC DNA]</scope>
    <source>
        <strain evidence="9 10">DSM 11294</strain>
    </source>
</reference>
<accession>A0A3N2BB81</accession>
<dbReference type="CDD" id="cd06173">
    <property type="entry name" value="MFS_MefA_like"/>
    <property type="match status" value="1"/>
</dbReference>
<dbReference type="AlphaFoldDB" id="A0A3N2BB81"/>
<feature type="transmembrane region" description="Helical" evidence="7">
    <location>
        <begin position="375"/>
        <end position="397"/>
    </location>
</feature>
<dbReference type="Gene3D" id="1.20.1250.20">
    <property type="entry name" value="MFS general substrate transporter like domains"/>
    <property type="match status" value="1"/>
</dbReference>
<dbReference type="InterPro" id="IPR011701">
    <property type="entry name" value="MFS"/>
</dbReference>
<dbReference type="SUPFAM" id="SSF103473">
    <property type="entry name" value="MFS general substrate transporter"/>
    <property type="match status" value="1"/>
</dbReference>
<keyword evidence="4 7" id="KW-1133">Transmembrane helix</keyword>
<dbReference type="PROSITE" id="PS50850">
    <property type="entry name" value="MFS"/>
    <property type="match status" value="1"/>
</dbReference>
<keyword evidence="2" id="KW-1003">Cell membrane</keyword>
<evidence type="ECO:0000256" key="7">
    <source>
        <dbReference type="SAM" id="Phobius"/>
    </source>
</evidence>
<keyword evidence="5 7" id="KW-0472">Membrane</keyword>
<evidence type="ECO:0000259" key="8">
    <source>
        <dbReference type="PROSITE" id="PS50850"/>
    </source>
</evidence>
<dbReference type="RefSeq" id="WP_123303065.1">
    <property type="nucleotide sequence ID" value="NZ_RKHK01000001.1"/>
</dbReference>
<protein>
    <submittedName>
        <fullName evidence="9">Putative MFS family arabinose efflux permease</fullName>
    </submittedName>
</protein>
<feature type="transmembrane region" description="Helical" evidence="7">
    <location>
        <begin position="229"/>
        <end position="247"/>
    </location>
</feature>
<name>A0A3N2BB81_9MICO</name>
<feature type="transmembrane region" description="Helical" evidence="7">
    <location>
        <begin position="76"/>
        <end position="98"/>
    </location>
</feature>
<dbReference type="GO" id="GO:0022857">
    <property type="term" value="F:transmembrane transporter activity"/>
    <property type="evidence" value="ECO:0007669"/>
    <property type="project" value="InterPro"/>
</dbReference>
<feature type="transmembrane region" description="Helical" evidence="7">
    <location>
        <begin position="285"/>
        <end position="309"/>
    </location>
</feature>
<feature type="transmembrane region" description="Helical" evidence="7">
    <location>
        <begin position="104"/>
        <end position="124"/>
    </location>
</feature>
<gene>
    <name evidence="9" type="ORF">EDD31_0868</name>
</gene>
<feature type="region of interest" description="Disordered" evidence="6">
    <location>
        <begin position="1"/>
        <end position="48"/>
    </location>
</feature>
<feature type="transmembrane region" description="Helical" evidence="7">
    <location>
        <begin position="321"/>
        <end position="339"/>
    </location>
</feature>
<dbReference type="InterPro" id="IPR020846">
    <property type="entry name" value="MFS_dom"/>
</dbReference>
<organism evidence="9 10">
    <name type="scientific">Bogoriella caseilytica</name>
    <dbReference type="NCBI Taxonomy" id="56055"/>
    <lineage>
        <taxon>Bacteria</taxon>
        <taxon>Bacillati</taxon>
        <taxon>Actinomycetota</taxon>
        <taxon>Actinomycetes</taxon>
        <taxon>Micrococcales</taxon>
        <taxon>Bogoriellaceae</taxon>
        <taxon>Bogoriella</taxon>
    </lineage>
</organism>
<evidence type="ECO:0000313" key="10">
    <source>
        <dbReference type="Proteomes" id="UP000280668"/>
    </source>
</evidence>
<evidence type="ECO:0000256" key="1">
    <source>
        <dbReference type="ARBA" id="ARBA00004651"/>
    </source>
</evidence>
<feature type="transmembrane region" description="Helical" evidence="7">
    <location>
        <begin position="351"/>
        <end position="369"/>
    </location>
</feature>
<proteinExistence type="predicted"/>
<comment type="caution">
    <text evidence="9">The sequence shown here is derived from an EMBL/GenBank/DDBJ whole genome shotgun (WGS) entry which is preliminary data.</text>
</comment>
<dbReference type="GO" id="GO:0005886">
    <property type="term" value="C:plasma membrane"/>
    <property type="evidence" value="ECO:0007669"/>
    <property type="project" value="UniProtKB-SubCell"/>
</dbReference>
<comment type="subcellular location">
    <subcellularLocation>
        <location evidence="1">Cell membrane</location>
        <topology evidence="1">Multi-pass membrane protein</topology>
    </subcellularLocation>
</comment>
<dbReference type="InterPro" id="IPR036259">
    <property type="entry name" value="MFS_trans_sf"/>
</dbReference>
<dbReference type="Proteomes" id="UP000280668">
    <property type="component" value="Unassembled WGS sequence"/>
</dbReference>
<feature type="transmembrane region" description="Helical" evidence="7">
    <location>
        <begin position="438"/>
        <end position="457"/>
    </location>
</feature>
<evidence type="ECO:0000313" key="9">
    <source>
        <dbReference type="EMBL" id="ROR72516.1"/>
    </source>
</evidence>
<evidence type="ECO:0000256" key="3">
    <source>
        <dbReference type="ARBA" id="ARBA00022692"/>
    </source>
</evidence>
<dbReference type="EMBL" id="RKHK01000001">
    <property type="protein sequence ID" value="ROR72516.1"/>
    <property type="molecule type" value="Genomic_DNA"/>
</dbReference>
<evidence type="ECO:0000256" key="2">
    <source>
        <dbReference type="ARBA" id="ARBA00022475"/>
    </source>
</evidence>
<evidence type="ECO:0000256" key="4">
    <source>
        <dbReference type="ARBA" id="ARBA00022989"/>
    </source>
</evidence>
<feature type="domain" description="Major facilitator superfamily (MFS) profile" evidence="8">
    <location>
        <begin position="68"/>
        <end position="463"/>
    </location>
</feature>
<dbReference type="PANTHER" id="PTHR23513">
    <property type="entry name" value="INTEGRAL MEMBRANE EFFLUX PROTEIN-RELATED"/>
    <property type="match status" value="1"/>
</dbReference>
<keyword evidence="10" id="KW-1185">Reference proteome</keyword>